<organism evidence="2 3">
    <name type="scientific">Rhizobium fredii</name>
    <name type="common">Sinorhizobium fredii</name>
    <dbReference type="NCBI Taxonomy" id="380"/>
    <lineage>
        <taxon>Bacteria</taxon>
        <taxon>Pseudomonadati</taxon>
        <taxon>Pseudomonadota</taxon>
        <taxon>Alphaproteobacteria</taxon>
        <taxon>Hyphomicrobiales</taxon>
        <taxon>Rhizobiaceae</taxon>
        <taxon>Sinorhizobium/Ensifer group</taxon>
        <taxon>Sinorhizobium</taxon>
    </lineage>
</organism>
<dbReference type="SUPFAM" id="SSF53474">
    <property type="entry name" value="alpha/beta-Hydrolases"/>
    <property type="match status" value="1"/>
</dbReference>
<dbReference type="Gene3D" id="3.40.50.1820">
    <property type="entry name" value="alpha/beta hydrolase"/>
    <property type="match status" value="1"/>
</dbReference>
<sequence>MKHHFLHTGDVELEWHEMGEGAPLLYLHGGQGFFPDDAFVAALARTRRVIVPSHPGFGKSSLPNWLDCVTDIAHVHLALLDYLGLDEVDVVGCSIGGWVAAEMGTMSPERFGRIVLAAPVGIKVGPVDRLDVPDIFALSQEQVAGLFYHDAAKFRFDASAYSDEKLTTIVRNRETLTLLTWEPYMHNPKLRHRLQRVTAPTLILRGGSDGFVSADYANSFARLIPNSSVETIEAAGHNLAEEQPEAFAARVEAFLAEPQTTKTLWRNAG</sequence>
<dbReference type="Pfam" id="PF00561">
    <property type="entry name" value="Abhydrolase_1"/>
    <property type="match status" value="1"/>
</dbReference>
<name>A0A2A6LWH2_RHIFR</name>
<dbReference type="PRINTS" id="PR00111">
    <property type="entry name" value="ABHYDROLASE"/>
</dbReference>
<evidence type="ECO:0000259" key="1">
    <source>
        <dbReference type="Pfam" id="PF00561"/>
    </source>
</evidence>
<dbReference type="Proteomes" id="UP000220353">
    <property type="component" value="Unassembled WGS sequence"/>
</dbReference>
<dbReference type="InterPro" id="IPR000073">
    <property type="entry name" value="AB_hydrolase_1"/>
</dbReference>
<dbReference type="InterPro" id="IPR050471">
    <property type="entry name" value="AB_hydrolase"/>
</dbReference>
<comment type="caution">
    <text evidence="2">The sequence shown here is derived from an EMBL/GenBank/DDBJ whole genome shotgun (WGS) entry which is preliminary data.</text>
</comment>
<dbReference type="EMBL" id="NWTC01000013">
    <property type="protein sequence ID" value="PDT46562.1"/>
    <property type="molecule type" value="Genomic_DNA"/>
</dbReference>
<dbReference type="RefSeq" id="WP_097587296.1">
    <property type="nucleotide sequence ID" value="NZ_NWTC01000013.1"/>
</dbReference>
<dbReference type="AlphaFoldDB" id="A0A2A6LWH2"/>
<proteinExistence type="predicted"/>
<keyword evidence="2" id="KW-0378">Hydrolase</keyword>
<gene>
    <name evidence="2" type="ORF">CO661_17860</name>
</gene>
<dbReference type="PANTHER" id="PTHR43433">
    <property type="entry name" value="HYDROLASE, ALPHA/BETA FOLD FAMILY PROTEIN"/>
    <property type="match status" value="1"/>
</dbReference>
<evidence type="ECO:0000313" key="3">
    <source>
        <dbReference type="Proteomes" id="UP000220353"/>
    </source>
</evidence>
<accession>A0A2A6LWH2</accession>
<feature type="domain" description="AB hydrolase-1" evidence="1">
    <location>
        <begin position="23"/>
        <end position="243"/>
    </location>
</feature>
<dbReference type="InterPro" id="IPR029058">
    <property type="entry name" value="AB_hydrolase_fold"/>
</dbReference>
<dbReference type="GO" id="GO:0016787">
    <property type="term" value="F:hydrolase activity"/>
    <property type="evidence" value="ECO:0007669"/>
    <property type="project" value="UniProtKB-KW"/>
</dbReference>
<protein>
    <submittedName>
        <fullName evidence="2">Hydrolase</fullName>
    </submittedName>
</protein>
<reference evidence="2 3" key="1">
    <citation type="submission" date="2017-09" db="EMBL/GenBank/DDBJ databases">
        <title>Comparative genomics of rhizobia isolated from Phaseolus vulgaris in China.</title>
        <authorList>
            <person name="Tong W."/>
        </authorList>
    </citation>
    <scope>NUCLEOTIDE SEQUENCE [LARGE SCALE GENOMIC DNA]</scope>
    <source>
        <strain evidence="2 3">PCH1</strain>
    </source>
</reference>
<dbReference type="PANTHER" id="PTHR43433:SF10">
    <property type="entry name" value="AB HYDROLASE-1 DOMAIN-CONTAINING PROTEIN"/>
    <property type="match status" value="1"/>
</dbReference>
<evidence type="ECO:0000313" key="2">
    <source>
        <dbReference type="EMBL" id="PDT46562.1"/>
    </source>
</evidence>